<dbReference type="InterPro" id="IPR001295">
    <property type="entry name" value="Dihydroorotate_DH_CS"/>
</dbReference>
<keyword evidence="8" id="KW-0288">FMN</keyword>
<evidence type="ECO:0000256" key="13">
    <source>
        <dbReference type="SAM" id="MobiDB-lite"/>
    </source>
</evidence>
<keyword evidence="17" id="KW-1185">Reference proteome</keyword>
<accession>A0A139HR75</accession>
<keyword evidence="7" id="KW-0285">Flavoprotein</keyword>
<dbReference type="FunFam" id="3.20.20.70:FF:000242">
    <property type="entry name" value="Dihydroorotate reductase PyrE"/>
    <property type="match status" value="1"/>
</dbReference>
<dbReference type="Gene3D" id="3.20.20.70">
    <property type="entry name" value="Aldolase class I"/>
    <property type="match status" value="2"/>
</dbReference>
<organism evidence="16 17">
    <name type="scientific">Pseudocercospora eumusae</name>
    <dbReference type="NCBI Taxonomy" id="321146"/>
    <lineage>
        <taxon>Eukaryota</taxon>
        <taxon>Fungi</taxon>
        <taxon>Dikarya</taxon>
        <taxon>Ascomycota</taxon>
        <taxon>Pezizomycotina</taxon>
        <taxon>Dothideomycetes</taxon>
        <taxon>Dothideomycetidae</taxon>
        <taxon>Mycosphaerellales</taxon>
        <taxon>Mycosphaerellaceae</taxon>
        <taxon>Pseudocercospora</taxon>
    </lineage>
</organism>
<comment type="similarity">
    <text evidence="4">Belongs to the dihydroorotate dehydrogenase family. Type 2 subfamily.</text>
</comment>
<comment type="subcellular location">
    <subcellularLocation>
        <location evidence="2">Membrane</location>
    </subcellularLocation>
</comment>
<dbReference type="PANTHER" id="PTHR48109">
    <property type="entry name" value="DIHYDROOROTATE DEHYDROGENASE (QUINONE), MITOCHONDRIAL-RELATED"/>
    <property type="match status" value="1"/>
</dbReference>
<dbReference type="NCBIfam" id="TIGR01036">
    <property type="entry name" value="pyrD_sub2"/>
    <property type="match status" value="1"/>
</dbReference>
<reference evidence="16 17" key="1">
    <citation type="submission" date="2015-07" db="EMBL/GenBank/DDBJ databases">
        <title>Comparative genomics of the Sigatoka disease complex on banana suggests a link between parallel evolutionary changes in Pseudocercospora fijiensis and Pseudocercospora eumusae and increased virulence on the banana host.</title>
        <authorList>
            <person name="Chang T.-C."/>
            <person name="Salvucci A."/>
            <person name="Crous P.W."/>
            <person name="Stergiopoulos I."/>
        </authorList>
    </citation>
    <scope>NUCLEOTIDE SEQUENCE [LARGE SCALE GENOMIC DNA]</scope>
    <source>
        <strain evidence="16 17">CBS 114824</strain>
    </source>
</reference>
<feature type="region of interest" description="Disordered" evidence="13">
    <location>
        <begin position="450"/>
        <end position="553"/>
    </location>
</feature>
<evidence type="ECO:0000256" key="9">
    <source>
        <dbReference type="ARBA" id="ARBA00023002"/>
    </source>
</evidence>
<gene>
    <name evidence="16" type="ORF">AC578_10295</name>
</gene>
<dbReference type="PROSITE" id="PS00911">
    <property type="entry name" value="DHODEHASE_1"/>
    <property type="match status" value="1"/>
</dbReference>
<proteinExistence type="inferred from homology"/>
<sequence length="653" mass="70336">MLATQRQRPFAASAQLLCQFSALNRAQRRSVQRQCQRQLSSAPLRPRQPPRIAQHLRSQRRYQSTTEQAKTATVKAAVGTANTGSRLLAYIYGTGLVLLLSFGYLYITDTRASLHQYFVVPLIRLVYSDAEDAHHAGVRYIKGLYDFNLHIRERGNQDKELGDLKVEVFGHILDNPVGTSAGIDKDAEIPDALMALGPAVVEVGGATPLPQLGNPKPRVFRIPSQNALINRYGLNSEGAAHVATQLRERVRQFAYANGLGLGPDSEKMVLDGEAGVPPGSLTPGKILAVQIAKNKTTPDADIAAVARDYVFCVDHLAKYADVLVVNVSSPNTPGLRDLQATAPLTAILSAVVDAAKSVDRKTKPAVMVKVSPDEDTDSQIEGICSAVWASGVDGVIVGNTTKKRPEPLPQGNVMPAKEAATLTEVGGYSGPQMFKRTLDLVKRYRIKLDQGPQDDDQGSSQMQKQVQSVLEPVEDKDKRVDETVKRDQQRLKPMTSEAEQESKQPLVQIPDRHLSEPTQPTENVGKAYEPHPVAAGSSPHIPPTTEGKASSPREAAEGAVKKVIDVAEKPKEAVQKAVSKVSSQASAPSLSPASKVIFATGGITNGEQCLEILNAGASVCQIYTAMMYGGVGTVTRIKSEMREAIKGGKDKSS</sequence>
<evidence type="ECO:0000313" key="16">
    <source>
        <dbReference type="EMBL" id="KXT04985.1"/>
    </source>
</evidence>
<evidence type="ECO:0000256" key="4">
    <source>
        <dbReference type="ARBA" id="ARBA00005359"/>
    </source>
</evidence>
<feature type="domain" description="Dihydroorotate dehydrogenase catalytic" evidence="15">
    <location>
        <begin position="164"/>
        <end position="444"/>
    </location>
</feature>
<evidence type="ECO:0000313" key="17">
    <source>
        <dbReference type="Proteomes" id="UP000070133"/>
    </source>
</evidence>
<evidence type="ECO:0000256" key="3">
    <source>
        <dbReference type="ARBA" id="ARBA00005161"/>
    </source>
</evidence>
<dbReference type="CDD" id="cd04738">
    <property type="entry name" value="DHOD_2_like"/>
    <property type="match status" value="1"/>
</dbReference>
<dbReference type="EMBL" id="LFZN01000016">
    <property type="protein sequence ID" value="KXT04985.1"/>
    <property type="molecule type" value="Genomic_DNA"/>
</dbReference>
<dbReference type="GO" id="GO:0006207">
    <property type="term" value="P:'de novo' pyrimidine nucleobase biosynthetic process"/>
    <property type="evidence" value="ECO:0007669"/>
    <property type="project" value="InterPro"/>
</dbReference>
<dbReference type="AlphaFoldDB" id="A0A139HR75"/>
<dbReference type="UniPathway" id="UPA00070">
    <property type="reaction ID" value="UER00946"/>
</dbReference>
<comment type="pathway">
    <text evidence="3">Pyrimidine metabolism; UMP biosynthesis via de novo pathway; orotate from (S)-dihydroorotate (quinone route): step 1/1.</text>
</comment>
<evidence type="ECO:0000256" key="5">
    <source>
        <dbReference type="ARBA" id="ARBA00012791"/>
    </source>
</evidence>
<evidence type="ECO:0000259" key="15">
    <source>
        <dbReference type="Pfam" id="PF01180"/>
    </source>
</evidence>
<protein>
    <recommendedName>
        <fullName evidence="6">Dihydroorotate dehydrogenase (quinone), mitochondrial</fullName>
        <ecNumber evidence="5">1.3.5.2</ecNumber>
    </recommendedName>
    <alternativeName>
        <fullName evidence="11">Dihydroorotate oxidase</fullName>
    </alternativeName>
</protein>
<feature type="transmembrane region" description="Helical" evidence="14">
    <location>
        <begin position="87"/>
        <end position="107"/>
    </location>
</feature>
<dbReference type="InterPro" id="IPR005719">
    <property type="entry name" value="Dihydroorotate_DH_2"/>
</dbReference>
<dbReference type="GO" id="GO:0106430">
    <property type="term" value="F:dihydroorotate dehydrogenase (quinone) activity"/>
    <property type="evidence" value="ECO:0007669"/>
    <property type="project" value="UniProtKB-EC"/>
</dbReference>
<evidence type="ECO:0000256" key="6">
    <source>
        <dbReference type="ARBA" id="ARBA00017599"/>
    </source>
</evidence>
<dbReference type="STRING" id="321146.A0A139HR75"/>
<comment type="caution">
    <text evidence="16">The sequence shown here is derived from an EMBL/GenBank/DDBJ whole genome shotgun (WGS) entry which is preliminary data.</text>
</comment>
<evidence type="ECO:0000256" key="14">
    <source>
        <dbReference type="SAM" id="Phobius"/>
    </source>
</evidence>
<comment type="cofactor">
    <cofactor evidence="1">
        <name>FMN</name>
        <dbReference type="ChEBI" id="CHEBI:58210"/>
    </cofactor>
</comment>
<comment type="catalytic activity">
    <reaction evidence="12">
        <text>(S)-dihydroorotate + a quinone = orotate + a quinol</text>
        <dbReference type="Rhea" id="RHEA:30187"/>
        <dbReference type="ChEBI" id="CHEBI:24646"/>
        <dbReference type="ChEBI" id="CHEBI:30839"/>
        <dbReference type="ChEBI" id="CHEBI:30864"/>
        <dbReference type="ChEBI" id="CHEBI:132124"/>
        <dbReference type="EC" id="1.3.5.2"/>
    </reaction>
</comment>
<dbReference type="Pfam" id="PF01180">
    <property type="entry name" value="DHO_dh"/>
    <property type="match status" value="2"/>
</dbReference>
<evidence type="ECO:0000256" key="2">
    <source>
        <dbReference type="ARBA" id="ARBA00004370"/>
    </source>
</evidence>
<evidence type="ECO:0000256" key="10">
    <source>
        <dbReference type="ARBA" id="ARBA00023136"/>
    </source>
</evidence>
<feature type="domain" description="Dihydroorotate dehydrogenase catalytic" evidence="15">
    <location>
        <begin position="596"/>
        <end position="643"/>
    </location>
</feature>
<keyword evidence="14" id="KW-0812">Transmembrane</keyword>
<dbReference type="OrthoDB" id="14784at2759"/>
<dbReference type="GO" id="GO:0005743">
    <property type="term" value="C:mitochondrial inner membrane"/>
    <property type="evidence" value="ECO:0007669"/>
    <property type="project" value="TreeGrafter"/>
</dbReference>
<dbReference type="EC" id="1.3.5.2" evidence="5"/>
<dbReference type="InterPro" id="IPR005720">
    <property type="entry name" value="Dihydroorotate_DH_cat"/>
</dbReference>
<evidence type="ECO:0000256" key="11">
    <source>
        <dbReference type="ARBA" id="ARBA00031623"/>
    </source>
</evidence>
<evidence type="ECO:0000256" key="7">
    <source>
        <dbReference type="ARBA" id="ARBA00022630"/>
    </source>
</evidence>
<evidence type="ECO:0000256" key="8">
    <source>
        <dbReference type="ARBA" id="ARBA00022643"/>
    </source>
</evidence>
<evidence type="ECO:0000256" key="1">
    <source>
        <dbReference type="ARBA" id="ARBA00001917"/>
    </source>
</evidence>
<dbReference type="Proteomes" id="UP000070133">
    <property type="component" value="Unassembled WGS sequence"/>
</dbReference>
<feature type="compositionally biased region" description="Basic and acidic residues" evidence="13">
    <location>
        <begin position="473"/>
        <end position="490"/>
    </location>
</feature>
<keyword evidence="10 14" id="KW-0472">Membrane</keyword>
<keyword evidence="9" id="KW-0560">Oxidoreductase</keyword>
<dbReference type="GO" id="GO:0044205">
    <property type="term" value="P:'de novo' UMP biosynthetic process"/>
    <property type="evidence" value="ECO:0007669"/>
    <property type="project" value="UniProtKB-UniPathway"/>
</dbReference>
<evidence type="ECO:0000256" key="12">
    <source>
        <dbReference type="ARBA" id="ARBA00048639"/>
    </source>
</evidence>
<dbReference type="PANTHER" id="PTHR48109:SF4">
    <property type="entry name" value="DIHYDROOROTATE DEHYDROGENASE (QUINONE), MITOCHONDRIAL"/>
    <property type="match status" value="1"/>
</dbReference>
<name>A0A139HR75_9PEZI</name>
<dbReference type="InterPro" id="IPR013785">
    <property type="entry name" value="Aldolase_TIM"/>
</dbReference>
<keyword evidence="14" id="KW-1133">Transmembrane helix</keyword>
<dbReference type="InterPro" id="IPR050074">
    <property type="entry name" value="DHO_dehydrogenase"/>
</dbReference>
<dbReference type="SUPFAM" id="SSF51395">
    <property type="entry name" value="FMN-linked oxidoreductases"/>
    <property type="match status" value="2"/>
</dbReference>